<evidence type="ECO:0000313" key="10">
    <source>
        <dbReference type="Proteomes" id="UP001146793"/>
    </source>
</evidence>
<comment type="similarity">
    <text evidence="2">Belongs to the ERGIC family.</text>
</comment>
<feature type="transmembrane region" description="Helical" evidence="6">
    <location>
        <begin position="21"/>
        <end position="40"/>
    </location>
</feature>
<proteinExistence type="inferred from homology"/>
<dbReference type="Proteomes" id="UP001146793">
    <property type="component" value="Unassembled WGS sequence"/>
</dbReference>
<dbReference type="PANTHER" id="PTHR10984">
    <property type="entry name" value="ENDOPLASMIC RETICULUM-GOLGI INTERMEDIATE COMPARTMENT PROTEIN"/>
    <property type="match status" value="1"/>
</dbReference>
<dbReference type="InterPro" id="IPR012936">
    <property type="entry name" value="Erv_C"/>
</dbReference>
<dbReference type="PANTHER" id="PTHR10984:SF25">
    <property type="entry name" value="ENDOPLASMIC RETICULUM-GOLGI INTERMEDIATE COMPARTMENT PROTEIN 3"/>
    <property type="match status" value="1"/>
</dbReference>
<sequence>MKSLIKFDAYPKTNDDYKIKTVSGAFITVISILIILLLFLNELSLYLSPHLHQYLIVDLSTGGSVDININITMPNISCNKLTLKSKDLSGSSDLEVTMISLDKNMQKISSNNIHSFANLNKNNYNDDDDNNQEGYCGNCYGANSLRDDGCCNSCLDVREAYEAEGLDFEAYSSEFEQCKNENTGKLLNDPHSNKIEVGCQVIGHAKVNKFKGRFKLIPFFNENDFLPNQDLNQLNSQINNLNLTHNIGMISFGDIFPGASTPLSNVFVRQDQPGKRVYQYYIKIVPTIIYRSQKLPPIETAQYSVYEYTHKIRNSDENEKPGVFFFYDFSPIMVEIYPFKKSFFHFITQLFGLTGGIYSIASIIDHLIFRFFVGKNYYN</sequence>
<dbReference type="InterPro" id="IPR045888">
    <property type="entry name" value="Erv"/>
</dbReference>
<evidence type="ECO:0000256" key="5">
    <source>
        <dbReference type="ARBA" id="ARBA00023136"/>
    </source>
</evidence>
<keyword evidence="4 6" id="KW-1133">Transmembrane helix</keyword>
<dbReference type="GO" id="GO:0016020">
    <property type="term" value="C:membrane"/>
    <property type="evidence" value="ECO:0007669"/>
    <property type="project" value="UniProtKB-SubCell"/>
</dbReference>
<name>A0AAV8A717_9EUKA</name>
<accession>A0AAV8A717</accession>
<organism evidence="9 10">
    <name type="scientific">Anaeramoeba flamelloides</name>
    <dbReference type="NCBI Taxonomy" id="1746091"/>
    <lineage>
        <taxon>Eukaryota</taxon>
        <taxon>Metamonada</taxon>
        <taxon>Anaeramoebidae</taxon>
        <taxon>Anaeramoeba</taxon>
    </lineage>
</organism>
<comment type="caution">
    <text evidence="9">The sequence shown here is derived from an EMBL/GenBank/DDBJ whole genome shotgun (WGS) entry which is preliminary data.</text>
</comment>
<dbReference type="EMBL" id="JANTQA010000012">
    <property type="protein sequence ID" value="KAJ3449593.1"/>
    <property type="molecule type" value="Genomic_DNA"/>
</dbReference>
<reference evidence="9" key="1">
    <citation type="submission" date="2022-08" db="EMBL/GenBank/DDBJ databases">
        <title>Novel sulphate-reducing endosymbionts in the free-living metamonad Anaeramoeba.</title>
        <authorList>
            <person name="Jerlstrom-Hultqvist J."/>
            <person name="Cepicka I."/>
            <person name="Gallot-Lavallee L."/>
            <person name="Salas-Leiva D."/>
            <person name="Curtis B.A."/>
            <person name="Zahonova K."/>
            <person name="Pipaliya S."/>
            <person name="Dacks J."/>
            <person name="Roger A.J."/>
        </authorList>
    </citation>
    <scope>NUCLEOTIDE SEQUENCE</scope>
    <source>
        <strain evidence="9">Busselton2</strain>
    </source>
</reference>
<evidence type="ECO:0000259" key="7">
    <source>
        <dbReference type="Pfam" id="PF07970"/>
    </source>
</evidence>
<protein>
    <submittedName>
        <fullName evidence="9">Endoplasmic reticulum-golgi intermediate compartment protein</fullName>
    </submittedName>
</protein>
<feature type="domain" description="Endoplasmic reticulum vesicle transporter C-terminal" evidence="7">
    <location>
        <begin position="139"/>
        <end position="365"/>
    </location>
</feature>
<dbReference type="GO" id="GO:0005783">
    <property type="term" value="C:endoplasmic reticulum"/>
    <property type="evidence" value="ECO:0007669"/>
    <property type="project" value="TreeGrafter"/>
</dbReference>
<evidence type="ECO:0000259" key="8">
    <source>
        <dbReference type="Pfam" id="PF13850"/>
    </source>
</evidence>
<dbReference type="InterPro" id="IPR039542">
    <property type="entry name" value="Erv_N"/>
</dbReference>
<gene>
    <name evidence="9" type="ORF">M0812_05746</name>
</gene>
<dbReference type="Pfam" id="PF07970">
    <property type="entry name" value="COPIIcoated_ERV"/>
    <property type="match status" value="1"/>
</dbReference>
<evidence type="ECO:0000256" key="2">
    <source>
        <dbReference type="ARBA" id="ARBA00005648"/>
    </source>
</evidence>
<keyword evidence="3 6" id="KW-0812">Transmembrane</keyword>
<dbReference type="GO" id="GO:0030134">
    <property type="term" value="C:COPII-coated ER to Golgi transport vesicle"/>
    <property type="evidence" value="ECO:0007669"/>
    <property type="project" value="TreeGrafter"/>
</dbReference>
<feature type="transmembrane region" description="Helical" evidence="6">
    <location>
        <begin position="350"/>
        <end position="373"/>
    </location>
</feature>
<evidence type="ECO:0000256" key="3">
    <source>
        <dbReference type="ARBA" id="ARBA00022692"/>
    </source>
</evidence>
<keyword evidence="5 6" id="KW-0472">Membrane</keyword>
<dbReference type="AlphaFoldDB" id="A0AAV8A717"/>
<evidence type="ECO:0000256" key="1">
    <source>
        <dbReference type="ARBA" id="ARBA00004141"/>
    </source>
</evidence>
<evidence type="ECO:0000256" key="6">
    <source>
        <dbReference type="SAM" id="Phobius"/>
    </source>
</evidence>
<evidence type="ECO:0000313" key="9">
    <source>
        <dbReference type="EMBL" id="KAJ3449593.1"/>
    </source>
</evidence>
<dbReference type="Pfam" id="PF13850">
    <property type="entry name" value="ERGIC_N"/>
    <property type="match status" value="1"/>
</dbReference>
<comment type="subcellular location">
    <subcellularLocation>
        <location evidence="1">Membrane</location>
        <topology evidence="1">Multi-pass membrane protein</topology>
    </subcellularLocation>
</comment>
<evidence type="ECO:0000256" key="4">
    <source>
        <dbReference type="ARBA" id="ARBA00022989"/>
    </source>
</evidence>
<feature type="domain" description="Endoplasmic reticulum vesicle transporter N-terminal" evidence="8">
    <location>
        <begin position="6"/>
        <end position="92"/>
    </location>
</feature>